<accession>A0A835Z515</accession>
<proteinExistence type="predicted"/>
<keyword evidence="1" id="KW-0732">Signal</keyword>
<name>A0A835Z515_9STRA</name>
<evidence type="ECO:0000313" key="3">
    <source>
        <dbReference type="Proteomes" id="UP000664859"/>
    </source>
</evidence>
<evidence type="ECO:0000313" key="2">
    <source>
        <dbReference type="EMBL" id="KAG5186931.1"/>
    </source>
</evidence>
<comment type="caution">
    <text evidence="2">The sequence shown here is derived from an EMBL/GenBank/DDBJ whole genome shotgun (WGS) entry which is preliminary data.</text>
</comment>
<protein>
    <submittedName>
        <fullName evidence="2">Uncharacterized protein</fullName>
    </submittedName>
</protein>
<feature type="signal peptide" evidence="1">
    <location>
        <begin position="1"/>
        <end position="22"/>
    </location>
</feature>
<dbReference type="AlphaFoldDB" id="A0A835Z515"/>
<dbReference type="Proteomes" id="UP000664859">
    <property type="component" value="Unassembled WGS sequence"/>
</dbReference>
<dbReference type="EMBL" id="JAFCMP010000101">
    <property type="protein sequence ID" value="KAG5186931.1"/>
    <property type="molecule type" value="Genomic_DNA"/>
</dbReference>
<organism evidence="2 3">
    <name type="scientific">Tribonema minus</name>
    <dbReference type="NCBI Taxonomy" id="303371"/>
    <lineage>
        <taxon>Eukaryota</taxon>
        <taxon>Sar</taxon>
        <taxon>Stramenopiles</taxon>
        <taxon>Ochrophyta</taxon>
        <taxon>PX clade</taxon>
        <taxon>Xanthophyceae</taxon>
        <taxon>Tribonematales</taxon>
        <taxon>Tribonemataceae</taxon>
        <taxon>Tribonema</taxon>
    </lineage>
</organism>
<reference evidence="2" key="1">
    <citation type="submission" date="2021-02" db="EMBL/GenBank/DDBJ databases">
        <title>First Annotated Genome of the Yellow-green Alga Tribonema minus.</title>
        <authorList>
            <person name="Mahan K.M."/>
        </authorList>
    </citation>
    <scope>NUCLEOTIDE SEQUENCE</scope>
    <source>
        <strain evidence="2">UTEX B ZZ1240</strain>
    </source>
</reference>
<keyword evidence="3" id="KW-1185">Reference proteome</keyword>
<evidence type="ECO:0000256" key="1">
    <source>
        <dbReference type="SAM" id="SignalP"/>
    </source>
</evidence>
<sequence>MGQAGRAVASAVLLLAATRADAFCQATRPARHLSSRDPHAAPANCGAARLCRIETRYTHAVCRNAAEDDDAHDTASDAPTDDDGPVFMIRNVESAADRATRFGDDGDMQMPDGEATGWGKVEEALGLSTLSYLGLGLAVVIILFNNLLGPGWAGRLWEGQELSPQPEMNLPYTVVPLNKPENILQ</sequence>
<feature type="chain" id="PRO_5032334799" evidence="1">
    <location>
        <begin position="23"/>
        <end position="185"/>
    </location>
</feature>
<gene>
    <name evidence="2" type="ORF">JKP88DRAFT_218793</name>
</gene>